<dbReference type="EMBL" id="SNTY01000011">
    <property type="protein sequence ID" value="TEU30206.1"/>
    <property type="molecule type" value="Genomic_DNA"/>
</dbReference>
<gene>
    <name evidence="3" type="ORF">E2B99_03195</name>
</gene>
<reference evidence="3 4" key="1">
    <citation type="submission" date="2019-03" db="EMBL/GenBank/DDBJ databases">
        <title>Alkanindiges illinoisensis: a potential pathogenic isolated from ascites of a gastric cancer patient with abdominal metastasis.</title>
        <authorList>
            <person name="Hu X."/>
            <person name="Yang B."/>
            <person name="Yan X."/>
            <person name="Lin L."/>
            <person name="Zhao H."/>
            <person name="Zhou F."/>
            <person name="Su B."/>
            <person name="Chen J."/>
            <person name="Rui Y."/>
            <person name="Wang Q."/>
            <person name="Zheng L."/>
        </authorList>
    </citation>
    <scope>NUCLEOTIDE SEQUENCE [LARGE SCALE GENOMIC DNA]</scope>
    <source>
        <strain evidence="3 4">NFYY 23406</strain>
    </source>
</reference>
<evidence type="ECO:0000313" key="3">
    <source>
        <dbReference type="EMBL" id="TEU30206.1"/>
    </source>
</evidence>
<dbReference type="Gene3D" id="3.40.50.1820">
    <property type="entry name" value="alpha/beta hydrolase"/>
    <property type="match status" value="1"/>
</dbReference>
<dbReference type="GO" id="GO:0047372">
    <property type="term" value="F:monoacylglycerol lipase activity"/>
    <property type="evidence" value="ECO:0007669"/>
    <property type="project" value="TreeGrafter"/>
</dbReference>
<dbReference type="Pfam" id="PF00561">
    <property type="entry name" value="Abhydrolase_1"/>
    <property type="match status" value="1"/>
</dbReference>
<organism evidence="3 4">
    <name type="scientific">Alkanindiges illinoisensis</name>
    <dbReference type="NCBI Taxonomy" id="197183"/>
    <lineage>
        <taxon>Bacteria</taxon>
        <taxon>Pseudomonadati</taxon>
        <taxon>Pseudomonadota</taxon>
        <taxon>Gammaproteobacteria</taxon>
        <taxon>Moraxellales</taxon>
        <taxon>Moraxellaceae</taxon>
        <taxon>Alkanindiges</taxon>
    </lineage>
</organism>
<sequence>MLKTICKPLLPLVMALGLTGITTVAAQAVPLPQQSFQQVLQEERAWAGLTTHTLKVGDIEWTYSEGGDKAKPTVMLVHGLSGSRDNWNRVARYLTPYYHVIIPDLPAHGDTKVPADFDLQVPNMVEALRRFTEAAGINKNLNVAGHSLGGAVAGLYAAQYFFDVQSLLLSDSAGVFKTAQSPYLKDPTLLRDIVVTKPGDFDKLMKIAMYNPPFIPSSLKQEQEKMMMAQSDNTRKVIEQLIKLYGYYTPETFALAAKAIEAPTLIIWGKQDKIIDVNVVPELKGLIKNAQEPVILPNVGHTPILEAEQLVIQKYLPFLQKAVATPNPFAGSAP</sequence>
<accession>A0A4Y7XF13</accession>
<dbReference type="SUPFAM" id="SSF53474">
    <property type="entry name" value="alpha/beta-Hydrolases"/>
    <property type="match status" value="1"/>
</dbReference>
<dbReference type="PRINTS" id="PR00111">
    <property type="entry name" value="ABHYDROLASE"/>
</dbReference>
<feature type="chain" id="PRO_5021292077" evidence="1">
    <location>
        <begin position="27"/>
        <end position="334"/>
    </location>
</feature>
<comment type="caution">
    <text evidence="3">The sequence shown here is derived from an EMBL/GenBank/DDBJ whole genome shotgun (WGS) entry which is preliminary data.</text>
</comment>
<dbReference type="PANTHER" id="PTHR43798">
    <property type="entry name" value="MONOACYLGLYCEROL LIPASE"/>
    <property type="match status" value="1"/>
</dbReference>
<dbReference type="RefSeq" id="WP_134243530.1">
    <property type="nucleotide sequence ID" value="NZ_SNTY01000011.1"/>
</dbReference>
<dbReference type="Proteomes" id="UP000297834">
    <property type="component" value="Unassembled WGS sequence"/>
</dbReference>
<evidence type="ECO:0000259" key="2">
    <source>
        <dbReference type="Pfam" id="PF00561"/>
    </source>
</evidence>
<feature type="signal peptide" evidence="1">
    <location>
        <begin position="1"/>
        <end position="26"/>
    </location>
</feature>
<keyword evidence="4" id="KW-1185">Reference proteome</keyword>
<feature type="domain" description="AB hydrolase-1" evidence="2">
    <location>
        <begin position="72"/>
        <end position="306"/>
    </location>
</feature>
<dbReference type="GO" id="GO:0046464">
    <property type="term" value="P:acylglycerol catabolic process"/>
    <property type="evidence" value="ECO:0007669"/>
    <property type="project" value="TreeGrafter"/>
</dbReference>
<keyword evidence="3" id="KW-0378">Hydrolase</keyword>
<dbReference type="InterPro" id="IPR050266">
    <property type="entry name" value="AB_hydrolase_sf"/>
</dbReference>
<dbReference type="GO" id="GO:0016020">
    <property type="term" value="C:membrane"/>
    <property type="evidence" value="ECO:0007669"/>
    <property type="project" value="TreeGrafter"/>
</dbReference>
<dbReference type="STRING" id="1120977.GCA_000619845_01183"/>
<dbReference type="OrthoDB" id="2086224at2"/>
<dbReference type="PANTHER" id="PTHR43798:SF5">
    <property type="entry name" value="MONOACYLGLYCEROL LIPASE ABHD6"/>
    <property type="match status" value="1"/>
</dbReference>
<evidence type="ECO:0000256" key="1">
    <source>
        <dbReference type="SAM" id="SignalP"/>
    </source>
</evidence>
<protein>
    <submittedName>
        <fullName evidence="3">Alpha/beta hydrolase</fullName>
    </submittedName>
</protein>
<dbReference type="InterPro" id="IPR029058">
    <property type="entry name" value="AB_hydrolase_fold"/>
</dbReference>
<dbReference type="AlphaFoldDB" id="A0A4Y7XF13"/>
<keyword evidence="1" id="KW-0732">Signal</keyword>
<dbReference type="InterPro" id="IPR000073">
    <property type="entry name" value="AB_hydrolase_1"/>
</dbReference>
<name>A0A4Y7XF13_9GAMM</name>
<proteinExistence type="predicted"/>
<evidence type="ECO:0000313" key="4">
    <source>
        <dbReference type="Proteomes" id="UP000297834"/>
    </source>
</evidence>